<name>A0A2G9RSH8_AQUCT</name>
<dbReference type="OrthoDB" id="331699at2759"/>
<dbReference type="Proteomes" id="UP000228934">
    <property type="component" value="Unassembled WGS sequence"/>
</dbReference>
<evidence type="ECO:0000256" key="1">
    <source>
        <dbReference type="ARBA" id="ARBA00010458"/>
    </source>
</evidence>
<keyword evidence="2" id="KW-0378">Hydrolase</keyword>
<protein>
    <submittedName>
        <fullName evidence="3">Uncharacterized protein</fullName>
    </submittedName>
</protein>
<dbReference type="EMBL" id="KV931309">
    <property type="protein sequence ID" value="PIO30869.1"/>
    <property type="molecule type" value="Genomic_DNA"/>
</dbReference>
<evidence type="ECO:0000313" key="3">
    <source>
        <dbReference type="EMBL" id="PIO30869.1"/>
    </source>
</evidence>
<evidence type="ECO:0000256" key="2">
    <source>
        <dbReference type="ARBA" id="ARBA00022801"/>
    </source>
</evidence>
<dbReference type="AlphaFoldDB" id="A0A2G9RSH8"/>
<dbReference type="GO" id="GO:0047617">
    <property type="term" value="F:fatty acyl-CoA hydrolase activity"/>
    <property type="evidence" value="ECO:0007669"/>
    <property type="project" value="TreeGrafter"/>
</dbReference>
<proteinExistence type="inferred from homology"/>
<feature type="non-terminal residue" evidence="3">
    <location>
        <position position="1"/>
    </location>
</feature>
<reference evidence="4" key="1">
    <citation type="journal article" date="2017" name="Nat. Commun.">
        <title>The North American bullfrog draft genome provides insight into hormonal regulation of long noncoding RNA.</title>
        <authorList>
            <person name="Hammond S.A."/>
            <person name="Warren R.L."/>
            <person name="Vandervalk B.P."/>
            <person name="Kucuk E."/>
            <person name="Khan H."/>
            <person name="Gibb E.A."/>
            <person name="Pandoh P."/>
            <person name="Kirk H."/>
            <person name="Zhao Y."/>
            <person name="Jones M."/>
            <person name="Mungall A.J."/>
            <person name="Coope R."/>
            <person name="Pleasance S."/>
            <person name="Moore R.A."/>
            <person name="Holt R.A."/>
            <person name="Round J.M."/>
            <person name="Ohora S."/>
            <person name="Walle B.V."/>
            <person name="Veldhoen N."/>
            <person name="Helbing C.C."/>
            <person name="Birol I."/>
        </authorList>
    </citation>
    <scope>NUCLEOTIDE SEQUENCE [LARGE SCALE GENOMIC DNA]</scope>
</reference>
<dbReference type="PANTHER" id="PTHR12655:SF0">
    <property type="entry name" value="ACYL-COENZYME A THIOESTERASE 9, MITOCHONDRIAL"/>
    <property type="match status" value="1"/>
</dbReference>
<sequence>VRDKLREIVGVSTNWRDHVQAMEERKALQSLLAKRQEDLPSRRMKDSYTEVMLPLGSQPELREKYLNVYNNVRFGRILEDLDSLGGTIFRYINLYGICV</sequence>
<comment type="similarity">
    <text evidence="1">Belongs to the acyl coenzyme A hydrolase family.</text>
</comment>
<organism evidence="3 4">
    <name type="scientific">Aquarana catesbeiana</name>
    <name type="common">American bullfrog</name>
    <name type="synonym">Rana catesbeiana</name>
    <dbReference type="NCBI Taxonomy" id="8400"/>
    <lineage>
        <taxon>Eukaryota</taxon>
        <taxon>Metazoa</taxon>
        <taxon>Chordata</taxon>
        <taxon>Craniata</taxon>
        <taxon>Vertebrata</taxon>
        <taxon>Euteleostomi</taxon>
        <taxon>Amphibia</taxon>
        <taxon>Batrachia</taxon>
        <taxon>Anura</taxon>
        <taxon>Neobatrachia</taxon>
        <taxon>Ranoidea</taxon>
        <taxon>Ranidae</taxon>
        <taxon>Aquarana</taxon>
    </lineage>
</organism>
<evidence type="ECO:0000313" key="4">
    <source>
        <dbReference type="Proteomes" id="UP000228934"/>
    </source>
</evidence>
<keyword evidence="4" id="KW-1185">Reference proteome</keyword>
<dbReference type="PANTHER" id="PTHR12655">
    <property type="entry name" value="ACYL-COA THIOESTERASE"/>
    <property type="match status" value="1"/>
</dbReference>
<dbReference type="GO" id="GO:0005739">
    <property type="term" value="C:mitochondrion"/>
    <property type="evidence" value="ECO:0007669"/>
    <property type="project" value="TreeGrafter"/>
</dbReference>
<gene>
    <name evidence="3" type="ORF">AB205_0017850</name>
</gene>
<accession>A0A2G9RSH8</accession>
<dbReference type="GO" id="GO:0006637">
    <property type="term" value="P:acyl-CoA metabolic process"/>
    <property type="evidence" value="ECO:0007669"/>
    <property type="project" value="TreeGrafter"/>
</dbReference>